<keyword evidence="3" id="KW-1185">Reference proteome</keyword>
<dbReference type="Proteomes" id="UP000573327">
    <property type="component" value="Unassembled WGS sequence"/>
</dbReference>
<dbReference type="PANTHER" id="PTHR43798">
    <property type="entry name" value="MONOACYLGLYCEROL LIPASE"/>
    <property type="match status" value="1"/>
</dbReference>
<dbReference type="InterPro" id="IPR050266">
    <property type="entry name" value="AB_hydrolase_sf"/>
</dbReference>
<dbReference type="RefSeq" id="WP_184919746.1">
    <property type="nucleotide sequence ID" value="NZ_JACHJR010000001.1"/>
</dbReference>
<dbReference type="SUPFAM" id="SSF53474">
    <property type="entry name" value="alpha/beta-Hydrolases"/>
    <property type="match status" value="1"/>
</dbReference>
<dbReference type="PANTHER" id="PTHR43798:SF33">
    <property type="entry name" value="HYDROLASE, PUTATIVE (AFU_ORTHOLOGUE AFUA_2G14860)-RELATED"/>
    <property type="match status" value="1"/>
</dbReference>
<dbReference type="AlphaFoldDB" id="A0A7W7SGC0"/>
<dbReference type="EMBL" id="JACHJR010000001">
    <property type="protein sequence ID" value="MBB4949418.1"/>
    <property type="molecule type" value="Genomic_DNA"/>
</dbReference>
<reference evidence="2 3" key="1">
    <citation type="submission" date="2020-08" db="EMBL/GenBank/DDBJ databases">
        <title>Sequencing the genomes of 1000 actinobacteria strains.</title>
        <authorList>
            <person name="Klenk H.-P."/>
        </authorList>
    </citation>
    <scope>NUCLEOTIDE SEQUENCE [LARGE SCALE GENOMIC DNA]</scope>
    <source>
        <strain evidence="2 3">DSM 44786</strain>
    </source>
</reference>
<dbReference type="Gene3D" id="3.40.50.1820">
    <property type="entry name" value="alpha/beta hydrolase"/>
    <property type="match status" value="1"/>
</dbReference>
<dbReference type="Pfam" id="PF00561">
    <property type="entry name" value="Abhydrolase_1"/>
    <property type="match status" value="1"/>
</dbReference>
<dbReference type="GO" id="GO:0016020">
    <property type="term" value="C:membrane"/>
    <property type="evidence" value="ECO:0007669"/>
    <property type="project" value="TreeGrafter"/>
</dbReference>
<dbReference type="InterPro" id="IPR000073">
    <property type="entry name" value="AB_hydrolase_1"/>
</dbReference>
<dbReference type="GO" id="GO:0003824">
    <property type="term" value="F:catalytic activity"/>
    <property type="evidence" value="ECO:0007669"/>
    <property type="project" value="UniProtKB-ARBA"/>
</dbReference>
<organism evidence="2 3">
    <name type="scientific">Kitasatospora gansuensis</name>
    <dbReference type="NCBI Taxonomy" id="258050"/>
    <lineage>
        <taxon>Bacteria</taxon>
        <taxon>Bacillati</taxon>
        <taxon>Actinomycetota</taxon>
        <taxon>Actinomycetes</taxon>
        <taxon>Kitasatosporales</taxon>
        <taxon>Streptomycetaceae</taxon>
        <taxon>Kitasatospora</taxon>
    </lineage>
</organism>
<feature type="domain" description="AB hydrolase-1" evidence="1">
    <location>
        <begin position="22"/>
        <end position="121"/>
    </location>
</feature>
<accession>A0A7W7SGC0</accession>
<evidence type="ECO:0000313" key="2">
    <source>
        <dbReference type="EMBL" id="MBB4949418.1"/>
    </source>
</evidence>
<protein>
    <submittedName>
        <fullName evidence="2">Pimeloyl-ACP methyl ester carboxylesterase</fullName>
    </submittedName>
</protein>
<dbReference type="PRINTS" id="PR00111">
    <property type="entry name" value="ABHYDROLASE"/>
</dbReference>
<sequence>MSNFSAPDGTSLSYHRSGQGAPLVCLPGGPMRDSAYFGDLGGLDAHRTLIRLDLRGTGDSAVPADPASYRCDRQVDDVEALREHLGLDTFDLLAHSAAGDLAVLYAARYPERISRLVLVTPAAGSLGLGEEPDDRAEAAALTAGEPWHPAALAALEATKQGVFDFAGFAPLIYGRWGAAEQEHVAQRAVQAHPELVGLYYADGAFDPSVTGAALASLTAPVLVLAGAYDGSPNPAFAARIAAAFPAGESAVLPAIGHFPWVGESADFVHAVREFLDR</sequence>
<evidence type="ECO:0000259" key="1">
    <source>
        <dbReference type="Pfam" id="PF00561"/>
    </source>
</evidence>
<gene>
    <name evidence="2" type="ORF">F4556_004953</name>
</gene>
<proteinExistence type="predicted"/>
<dbReference type="InterPro" id="IPR029058">
    <property type="entry name" value="AB_hydrolase_fold"/>
</dbReference>
<comment type="caution">
    <text evidence="2">The sequence shown here is derived from an EMBL/GenBank/DDBJ whole genome shotgun (WGS) entry which is preliminary data.</text>
</comment>
<evidence type="ECO:0000313" key="3">
    <source>
        <dbReference type="Proteomes" id="UP000573327"/>
    </source>
</evidence>
<name>A0A7W7SGC0_9ACTN</name>